<dbReference type="AlphaFoldDB" id="A0A1E1KC88"/>
<feature type="region of interest" description="Disordered" evidence="1">
    <location>
        <begin position="176"/>
        <end position="205"/>
    </location>
</feature>
<protein>
    <submittedName>
        <fullName evidence="2">Uncharacterized protein</fullName>
    </submittedName>
</protein>
<sequence length="278" mass="28784">MVRVAVFPSLLLRHRLAENQDILLVGIPEEGGCFPGEYQCTTNGCIPMAGVSGIGTCSTNRIPSLPSIAQLRVLTTILKAPDPTETVLVAGVVGKITPSQTPTAKVVASANDHPTPHHTRNWSDASSISEISSSALTFAELDSQADGERKLLITSAFSRAPIALVMGSMMKKKKSNSILASPASIGPGLGSPRSPHGMSSPKEGLPNIPEAGECRIGLEGEGGGEGGGVGVGRVGVGVGLTDGHFRDVPLIGGQSKFGDKSTRGRIRMGKLWGMERSG</sequence>
<name>A0A1E1KC88_9HELO</name>
<gene>
    <name evidence="2" type="ORF">RAG0_05167</name>
</gene>
<reference evidence="3" key="1">
    <citation type="submission" date="2016-03" db="EMBL/GenBank/DDBJ databases">
        <authorList>
            <person name="Guldener U."/>
        </authorList>
    </citation>
    <scope>NUCLEOTIDE SEQUENCE [LARGE SCALE GENOMIC DNA]</scope>
    <source>
        <strain evidence="3">04CH-RAC-A.6.1</strain>
    </source>
</reference>
<dbReference type="EMBL" id="FJUX01000022">
    <property type="protein sequence ID" value="CZS95570.1"/>
    <property type="molecule type" value="Genomic_DNA"/>
</dbReference>
<evidence type="ECO:0000313" key="2">
    <source>
        <dbReference type="EMBL" id="CZS95570.1"/>
    </source>
</evidence>
<dbReference type="Proteomes" id="UP000178912">
    <property type="component" value="Unassembled WGS sequence"/>
</dbReference>
<evidence type="ECO:0000313" key="3">
    <source>
        <dbReference type="Proteomes" id="UP000178912"/>
    </source>
</evidence>
<proteinExistence type="predicted"/>
<evidence type="ECO:0000256" key="1">
    <source>
        <dbReference type="SAM" id="MobiDB-lite"/>
    </source>
</evidence>
<keyword evidence="3" id="KW-1185">Reference proteome</keyword>
<accession>A0A1E1KC88</accession>
<dbReference type="OrthoDB" id="5292518at2759"/>
<organism evidence="2 3">
    <name type="scientific">Rhynchosporium agropyri</name>
    <dbReference type="NCBI Taxonomy" id="914238"/>
    <lineage>
        <taxon>Eukaryota</taxon>
        <taxon>Fungi</taxon>
        <taxon>Dikarya</taxon>
        <taxon>Ascomycota</taxon>
        <taxon>Pezizomycotina</taxon>
        <taxon>Leotiomycetes</taxon>
        <taxon>Helotiales</taxon>
        <taxon>Ploettnerulaceae</taxon>
        <taxon>Rhynchosporium</taxon>
    </lineage>
</organism>